<keyword evidence="4 11" id="KW-0378">Hydrolase</keyword>
<dbReference type="PANTHER" id="PTHR18934">
    <property type="entry name" value="ATP-DEPENDENT RNA HELICASE"/>
    <property type="match status" value="1"/>
</dbReference>
<dbReference type="SMART" id="SM00487">
    <property type="entry name" value="DEXDc"/>
    <property type="match status" value="1"/>
</dbReference>
<dbReference type="GO" id="GO:0003724">
    <property type="term" value="F:RNA helicase activity"/>
    <property type="evidence" value="ECO:0007669"/>
    <property type="project" value="UniProtKB-EC"/>
</dbReference>
<dbReference type="PANTHER" id="PTHR18934:SF99">
    <property type="entry name" value="ATP-DEPENDENT RNA HELICASE DHX37-RELATED"/>
    <property type="match status" value="1"/>
</dbReference>
<feature type="domain" description="Helicase C-terminal" evidence="10">
    <location>
        <begin position="325"/>
        <end position="495"/>
    </location>
</feature>
<dbReference type="EMBL" id="SJKC01000005">
    <property type="protein sequence ID" value="TCC32779.1"/>
    <property type="molecule type" value="Genomic_DNA"/>
</dbReference>
<dbReference type="GO" id="GO:0016887">
    <property type="term" value="F:ATP hydrolysis activity"/>
    <property type="evidence" value="ECO:0007669"/>
    <property type="project" value="RHEA"/>
</dbReference>
<comment type="catalytic activity">
    <reaction evidence="7">
        <text>ATP + H2O = ADP + phosphate + H(+)</text>
        <dbReference type="Rhea" id="RHEA:13065"/>
        <dbReference type="ChEBI" id="CHEBI:15377"/>
        <dbReference type="ChEBI" id="CHEBI:15378"/>
        <dbReference type="ChEBI" id="CHEBI:30616"/>
        <dbReference type="ChEBI" id="CHEBI:43474"/>
        <dbReference type="ChEBI" id="CHEBI:456216"/>
        <dbReference type="EC" id="3.6.4.13"/>
    </reaction>
</comment>
<dbReference type="NCBIfam" id="NF008348">
    <property type="entry name" value="PRK11131.1"/>
    <property type="match status" value="1"/>
</dbReference>
<comment type="caution">
    <text evidence="11">The sequence shown here is derived from an EMBL/GenBank/DDBJ whole genome shotgun (WGS) entry which is preliminary data.</text>
</comment>
<dbReference type="Pfam" id="PF21010">
    <property type="entry name" value="HA2_C"/>
    <property type="match status" value="1"/>
</dbReference>
<evidence type="ECO:0000259" key="10">
    <source>
        <dbReference type="PROSITE" id="PS51194"/>
    </source>
</evidence>
<dbReference type="PROSITE" id="PS51194">
    <property type="entry name" value="HELICASE_CTER"/>
    <property type="match status" value="1"/>
</dbReference>
<dbReference type="CDD" id="cd18791">
    <property type="entry name" value="SF2_C_RHA"/>
    <property type="match status" value="1"/>
</dbReference>
<dbReference type="CDD" id="cd17989">
    <property type="entry name" value="DEXHc_HrpA"/>
    <property type="match status" value="1"/>
</dbReference>
<dbReference type="InterPro" id="IPR001650">
    <property type="entry name" value="Helicase_C-like"/>
</dbReference>
<evidence type="ECO:0000256" key="6">
    <source>
        <dbReference type="ARBA" id="ARBA00022840"/>
    </source>
</evidence>
<dbReference type="FunFam" id="3.40.50.300:FF:000439">
    <property type="entry name" value="ATP-dependent RNA helicase HrpA"/>
    <property type="match status" value="1"/>
</dbReference>
<dbReference type="InterPro" id="IPR007502">
    <property type="entry name" value="Helicase-assoc_dom"/>
</dbReference>
<dbReference type="InterPro" id="IPR011545">
    <property type="entry name" value="DEAD/DEAH_box_helicase_dom"/>
</dbReference>
<evidence type="ECO:0000256" key="3">
    <source>
        <dbReference type="ARBA" id="ARBA00022741"/>
    </source>
</evidence>
<dbReference type="InterPro" id="IPR003593">
    <property type="entry name" value="AAA+_ATPase"/>
</dbReference>
<dbReference type="Pfam" id="PF04408">
    <property type="entry name" value="WHD_HA2"/>
    <property type="match status" value="1"/>
</dbReference>
<feature type="compositionally biased region" description="Basic residues" evidence="8">
    <location>
        <begin position="21"/>
        <end position="32"/>
    </location>
</feature>
<dbReference type="GO" id="GO:0005524">
    <property type="term" value="F:ATP binding"/>
    <property type="evidence" value="ECO:0007669"/>
    <property type="project" value="UniProtKB-KW"/>
</dbReference>
<dbReference type="SMART" id="SM00847">
    <property type="entry name" value="HA2"/>
    <property type="match status" value="1"/>
</dbReference>
<dbReference type="FunFam" id="3.40.50.300:FF:000575">
    <property type="entry name" value="ATP-dependent helicase hrpA"/>
    <property type="match status" value="1"/>
</dbReference>
<dbReference type="SMART" id="SM00490">
    <property type="entry name" value="HELICc"/>
    <property type="match status" value="1"/>
</dbReference>
<dbReference type="PROSITE" id="PS51192">
    <property type="entry name" value="HELICASE_ATP_BIND_1"/>
    <property type="match status" value="1"/>
</dbReference>
<organism evidence="11 12">
    <name type="scientific">Kribbella speibonae</name>
    <dbReference type="NCBI Taxonomy" id="1572660"/>
    <lineage>
        <taxon>Bacteria</taxon>
        <taxon>Bacillati</taxon>
        <taxon>Actinomycetota</taxon>
        <taxon>Actinomycetes</taxon>
        <taxon>Propionibacteriales</taxon>
        <taxon>Kribbellaceae</taxon>
        <taxon>Kribbella</taxon>
    </lineage>
</organism>
<proteinExistence type="inferred from homology"/>
<dbReference type="RefSeq" id="WP_131498854.1">
    <property type="nucleotide sequence ID" value="NZ_SJKC01000005.1"/>
</dbReference>
<dbReference type="Pfam" id="PF11898">
    <property type="entry name" value="DUF3418"/>
    <property type="match status" value="1"/>
</dbReference>
<dbReference type="Pfam" id="PF07717">
    <property type="entry name" value="OB_NTP_bind"/>
    <property type="match status" value="1"/>
</dbReference>
<dbReference type="GO" id="GO:0003723">
    <property type="term" value="F:RNA binding"/>
    <property type="evidence" value="ECO:0007669"/>
    <property type="project" value="TreeGrafter"/>
</dbReference>
<evidence type="ECO:0000259" key="9">
    <source>
        <dbReference type="PROSITE" id="PS51192"/>
    </source>
</evidence>
<dbReference type="SUPFAM" id="SSF52540">
    <property type="entry name" value="P-loop containing nucleoside triphosphate hydrolases"/>
    <property type="match status" value="1"/>
</dbReference>
<comment type="similarity">
    <text evidence="1">Belongs to the DEAD box helicase family. DEAH subfamily.</text>
</comment>
<evidence type="ECO:0000256" key="5">
    <source>
        <dbReference type="ARBA" id="ARBA00022806"/>
    </source>
</evidence>
<dbReference type="FunFam" id="1.20.120.1080:FF:000005">
    <property type="entry name" value="ATP-dependent helicase HrpA"/>
    <property type="match status" value="1"/>
</dbReference>
<dbReference type="InterPro" id="IPR048333">
    <property type="entry name" value="HA2_WH"/>
</dbReference>
<dbReference type="Pfam" id="PF00271">
    <property type="entry name" value="Helicase_C"/>
    <property type="match status" value="1"/>
</dbReference>
<dbReference type="Proteomes" id="UP000294225">
    <property type="component" value="Unassembled WGS sequence"/>
</dbReference>
<dbReference type="InterPro" id="IPR024590">
    <property type="entry name" value="HrpA_C"/>
</dbReference>
<dbReference type="InterPro" id="IPR014001">
    <property type="entry name" value="Helicase_ATP-bd"/>
</dbReference>
<protein>
    <recommendedName>
        <fullName evidence="2">RNA helicase</fullName>
        <ecNumber evidence="2">3.6.4.13</ecNumber>
    </recommendedName>
</protein>
<dbReference type="InterPro" id="IPR011709">
    <property type="entry name" value="DEAD-box_helicase_OB_fold"/>
</dbReference>
<evidence type="ECO:0000256" key="2">
    <source>
        <dbReference type="ARBA" id="ARBA00012552"/>
    </source>
</evidence>
<dbReference type="InterPro" id="IPR027417">
    <property type="entry name" value="P-loop_NTPase"/>
</dbReference>
<dbReference type="Gene3D" id="3.40.50.300">
    <property type="entry name" value="P-loop containing nucleotide triphosphate hydrolases"/>
    <property type="match status" value="2"/>
</dbReference>
<evidence type="ECO:0000313" key="12">
    <source>
        <dbReference type="Proteomes" id="UP000294225"/>
    </source>
</evidence>
<evidence type="ECO:0000256" key="8">
    <source>
        <dbReference type="SAM" id="MobiDB-lite"/>
    </source>
</evidence>
<keyword evidence="3" id="KW-0547">Nucleotide-binding</keyword>
<keyword evidence="5 11" id="KW-0347">Helicase</keyword>
<feature type="domain" description="Helicase ATP-binding" evidence="9">
    <location>
        <begin position="128"/>
        <end position="291"/>
    </location>
</feature>
<dbReference type="InterPro" id="IPR010222">
    <property type="entry name" value="RNA_helicase_HrpA"/>
</dbReference>
<keyword evidence="6" id="KW-0067">ATP-binding</keyword>
<dbReference type="EC" id="3.6.4.13" evidence="2"/>
<feature type="region of interest" description="Disordered" evidence="8">
    <location>
        <begin position="1"/>
        <end position="47"/>
    </location>
</feature>
<dbReference type="Gene3D" id="1.20.120.1080">
    <property type="match status" value="1"/>
</dbReference>
<name>A0A4R0IJ91_9ACTN</name>
<gene>
    <name evidence="11" type="primary">hrpA</name>
    <name evidence="11" type="ORF">E0H92_31865</name>
</gene>
<evidence type="ECO:0000313" key="11">
    <source>
        <dbReference type="EMBL" id="TCC32779.1"/>
    </source>
</evidence>
<accession>A0A4R0IJ91</accession>
<evidence type="ECO:0000256" key="1">
    <source>
        <dbReference type="ARBA" id="ARBA00008792"/>
    </source>
</evidence>
<dbReference type="NCBIfam" id="TIGR01967">
    <property type="entry name" value="DEAH_box_HrpA"/>
    <property type="match status" value="1"/>
</dbReference>
<dbReference type="Pfam" id="PF00270">
    <property type="entry name" value="DEAD"/>
    <property type="match status" value="1"/>
</dbReference>
<reference evidence="11 12" key="1">
    <citation type="submission" date="2019-02" db="EMBL/GenBank/DDBJ databases">
        <title>Kribbella capetownensis sp. nov. and Kribbella speibonae sp. nov., isolated from soil.</title>
        <authorList>
            <person name="Curtis S.M."/>
            <person name="Norton I."/>
            <person name="Everest G.J."/>
            <person name="Meyers P.R."/>
        </authorList>
    </citation>
    <scope>NUCLEOTIDE SEQUENCE [LARGE SCALE GENOMIC DNA]</scope>
    <source>
        <strain evidence="11 12">YM55</strain>
    </source>
</reference>
<evidence type="ECO:0000256" key="4">
    <source>
        <dbReference type="ARBA" id="ARBA00022801"/>
    </source>
</evidence>
<dbReference type="SMART" id="SM00382">
    <property type="entry name" value="AAA"/>
    <property type="match status" value="1"/>
</dbReference>
<evidence type="ECO:0000256" key="7">
    <source>
        <dbReference type="ARBA" id="ARBA00047984"/>
    </source>
</evidence>
<sequence>MPDARTESTSPSPAPTQDPAKRRRPSRRRGGRKPSPEQTLDQTPVAEVNLGEVAARLDDLTAYDREHLGRRLERVRRTSDARKRAAELQSVAGAVEQAERRVDVRRNAVPEITYPEELPVSQLKDEIAAAIRDHQVVVVAGETGSGKTTQIPKICLELGRGVHGMIGHTQPRRLAARTVAERIAEELGSELGETIGFAVRFTDKVSERSLVKLMTDGILLNELQRDRDLTRYDTLIIDEAHERSLNIDFILGYLKRLLPRRPDLKVIITSATIDPERFAAHFAAADGTPAPIVEVSGRTYPVEVRYRPVNDPEDPSTIDRDQTQAILDAVDELEYEADGDVLVFLSGEREIRDTADALNDKFRGERRTTEILPLYARLSNAEQHRVFQPHPNRRIVLATNVAETSLTVPGIKYVIDPGTARISRYSHRTKVQHLPIEPVSQASANQRKGRSGRTSDGICIRLYSEEDFESRPEFTDPEILRTNLASVILQMTAIGLGDIAAFPFIDEPDKRSITDGLQLLTELGAIDTPKGGRLTPIGRQLAQIPLDPRLARMIVEADKHACVREVMVIAAALSIQDPRERPTDAEAQATQQHARFRDPNSDFLGYLNLWGYLKKQQKELSGNQFRRMCRSEYLNYLRVREWQDIFAQLRQVASQIGVKLNSGEPADPQSVHIALMSGLLSHLGMKDPANQHQYLGARGTKFAIFPGSGLFKKPPQFVMAAELVETSKLWARVNAKIEPEWAEDLAPHLIKRSYSEPHWERKAGAVMAYEKVTLYGVPIVARRTVNYGKVDPEVSRELFIRHALVEGDWDTHHKFFHENRKLIEEVEELEERTRRRDLLVDDETLFAFYDERLGPEVVTGRHFDTWWKTARQRDADLLDFERSLVVREGADVKEDEFPLRWTQNGMTFDLTYAFEPGTDADGVTVHIPLLVLNQVTADGFEWSVPGFREELVTTLIKSLPKAIRRNIVPAPDHARQILPELDPASGPLTDAMARALRELRGVVIESEDWDWTRVPEHLRMTFRVEDDKRKTVAEGKDLARLKEKLKPKTKAAISQVASKAVSGLEKSGLTDWTFGDLPRSFSEHRNGLTVAGYPALVDEGKSVAIRLQETERDQAAAMWAGTRRLLLLTMPSVIDVVQRNLSNQQKMTLMAGPHRNVGELLDDAIAAAVDQLMAAAGGPAWNLTAFSILRDAVRSELADTVLTILQLVEQVLGHARTVDKQISRASSPALLAALSDVRGQLEGLVHPGFITETGAKRLPDLARYLRGMEQRLDKLGANAARDRSGMAVVDMLTDEYRKRLRAVPTGKYPSPELLEVRWMLEELRISLFAQTLGTPYPVSEKRIRKALADS</sequence>